<dbReference type="OrthoDB" id="5906551at2759"/>
<protein>
    <recommendedName>
        <fullName evidence="3">DUF281 domain-containing protein</fullName>
    </recommendedName>
</protein>
<dbReference type="InParanoid" id="E3MH04"/>
<name>E3MH04_CAERE</name>
<keyword evidence="2" id="KW-0732">Signal</keyword>
<evidence type="ECO:0000313" key="4">
    <source>
        <dbReference type="EMBL" id="EFP01681.1"/>
    </source>
</evidence>
<dbReference type="PANTHER" id="PTHR36517:SF1">
    <property type="entry name" value="C6 DOMAIN-CONTAINING PROTEIN-RELATED"/>
    <property type="match status" value="1"/>
</dbReference>
<evidence type="ECO:0000256" key="2">
    <source>
        <dbReference type="SAM" id="SignalP"/>
    </source>
</evidence>
<dbReference type="AlphaFoldDB" id="E3MH04"/>
<accession>E3MH04</accession>
<sequence length="292" mass="30939">MLFHLFLTILFFTISLEGCVRMIPPEEVTISSTAATVPTHEPSRPSPEVSTEATTVQTEAPTSNEPPVTMAPPVTETPTHPCTTCDYAKIKVTPAGTGAVFETQEQAGPDGCKQVTVTCKRTDDTRCAQISIDATGSSGSIGSIGNAVETTEAEATLICQSDGTYSSVFVDGITEISCTSTNCIKLCNTCDIASIAPLMIPPKRNYVAEPETDSLCLEYFSQCRLNDYTQSCSIIQLLAETTAGAEPVVISETTNLFFAAAAISCGNDGTFYSDTVTGITRLSCFYGSCTDD</sequence>
<feature type="domain" description="DUF281" evidence="3">
    <location>
        <begin position="110"/>
        <end position="165"/>
    </location>
</feature>
<evidence type="ECO:0000259" key="3">
    <source>
        <dbReference type="Pfam" id="PF03436"/>
    </source>
</evidence>
<feature type="chain" id="PRO_5003177066" description="DUF281 domain-containing protein" evidence="2">
    <location>
        <begin position="23"/>
        <end position="292"/>
    </location>
</feature>
<feature type="region of interest" description="Disordered" evidence="1">
    <location>
        <begin position="33"/>
        <end position="76"/>
    </location>
</feature>
<organism evidence="5">
    <name type="scientific">Caenorhabditis remanei</name>
    <name type="common">Caenorhabditis vulgaris</name>
    <dbReference type="NCBI Taxonomy" id="31234"/>
    <lineage>
        <taxon>Eukaryota</taxon>
        <taxon>Metazoa</taxon>
        <taxon>Ecdysozoa</taxon>
        <taxon>Nematoda</taxon>
        <taxon>Chromadorea</taxon>
        <taxon>Rhabditida</taxon>
        <taxon>Rhabditina</taxon>
        <taxon>Rhabditomorpha</taxon>
        <taxon>Rhabditoidea</taxon>
        <taxon>Rhabditidae</taxon>
        <taxon>Peloderinae</taxon>
        <taxon>Caenorhabditis</taxon>
    </lineage>
</organism>
<dbReference type="InterPro" id="IPR005098">
    <property type="entry name" value="DUF281"/>
</dbReference>
<reference evidence="4" key="1">
    <citation type="submission" date="2007-07" db="EMBL/GenBank/DDBJ databases">
        <title>PCAP assembly of the Caenorhabditis remanei genome.</title>
        <authorList>
            <consortium name="The Caenorhabditis remanei Sequencing Consortium"/>
            <person name="Wilson R.K."/>
        </authorList>
    </citation>
    <scope>NUCLEOTIDE SEQUENCE [LARGE SCALE GENOMIC DNA]</scope>
    <source>
        <strain evidence="4">PB4641</strain>
    </source>
</reference>
<dbReference type="Proteomes" id="UP000008281">
    <property type="component" value="Unassembled WGS sequence"/>
</dbReference>
<dbReference type="Pfam" id="PF03436">
    <property type="entry name" value="DUF281"/>
    <property type="match status" value="1"/>
</dbReference>
<feature type="signal peptide" evidence="2">
    <location>
        <begin position="1"/>
        <end position="22"/>
    </location>
</feature>
<dbReference type="PANTHER" id="PTHR36517">
    <property type="entry name" value="PROTEIN CBG25732"/>
    <property type="match status" value="1"/>
</dbReference>
<gene>
    <name evidence="4" type="ORF">CRE_23492</name>
</gene>
<proteinExistence type="predicted"/>
<evidence type="ECO:0000313" key="5">
    <source>
        <dbReference type="Proteomes" id="UP000008281"/>
    </source>
</evidence>
<dbReference type="FunCoup" id="E3MH04">
    <property type="interactions" value="1783"/>
</dbReference>
<dbReference type="EMBL" id="DS268444">
    <property type="protein sequence ID" value="EFP01681.1"/>
    <property type="molecule type" value="Genomic_DNA"/>
</dbReference>
<feature type="compositionally biased region" description="Polar residues" evidence="1">
    <location>
        <begin position="48"/>
        <end position="66"/>
    </location>
</feature>
<evidence type="ECO:0000256" key="1">
    <source>
        <dbReference type="SAM" id="MobiDB-lite"/>
    </source>
</evidence>
<keyword evidence="5" id="KW-1185">Reference proteome</keyword>
<dbReference type="HOGENOM" id="CLU_081082_0_0_1"/>